<dbReference type="SUPFAM" id="SSF57716">
    <property type="entry name" value="Glucocorticoid receptor-like (DNA-binding domain)"/>
    <property type="match status" value="1"/>
</dbReference>
<evidence type="ECO:0000313" key="11">
    <source>
        <dbReference type="Ensembl" id="ENSACLP00000016426.2"/>
    </source>
</evidence>
<accession>A0A3P8PHA0</accession>
<sequence>KPKHSICTALLLDRFFLLAAGRVWHNPCLRCSQCQCELQTHPSLYWRDGNIYCQQDYCRSARSRLPLLPVFHLSDSGVLSPPAQDVWRRSVCSLLPANPSF</sequence>
<reference evidence="11" key="3">
    <citation type="submission" date="2025-09" db="UniProtKB">
        <authorList>
            <consortium name="Ensembl"/>
        </authorList>
    </citation>
    <scope>IDENTIFICATION</scope>
</reference>
<dbReference type="PANTHER" id="PTHR24208:SF95">
    <property type="entry name" value="LIM_HOMEOBOX PROTEIN LHX9"/>
    <property type="match status" value="1"/>
</dbReference>
<keyword evidence="7" id="KW-0539">Nucleus</keyword>
<keyword evidence="9" id="KW-0732">Signal</keyword>
<dbReference type="SMART" id="SM00132">
    <property type="entry name" value="LIM"/>
    <property type="match status" value="1"/>
</dbReference>
<evidence type="ECO:0000313" key="12">
    <source>
        <dbReference type="Proteomes" id="UP000265100"/>
    </source>
</evidence>
<reference evidence="11" key="1">
    <citation type="submission" date="2018-05" db="EMBL/GenBank/DDBJ databases">
        <authorList>
            <person name="Datahose"/>
        </authorList>
    </citation>
    <scope>NUCLEOTIDE SEQUENCE</scope>
</reference>
<dbReference type="InterPro" id="IPR001781">
    <property type="entry name" value="Znf_LIM"/>
</dbReference>
<evidence type="ECO:0000256" key="7">
    <source>
        <dbReference type="ARBA" id="ARBA00023242"/>
    </source>
</evidence>
<protein>
    <recommendedName>
        <fullName evidence="10">LIM zinc-binding domain-containing protein</fullName>
    </recommendedName>
</protein>
<dbReference type="Pfam" id="PF00412">
    <property type="entry name" value="LIM"/>
    <property type="match status" value="1"/>
</dbReference>
<dbReference type="Gene3D" id="2.10.110.10">
    <property type="entry name" value="Cysteine Rich Protein"/>
    <property type="match status" value="1"/>
</dbReference>
<dbReference type="OMA" id="GFKCQIQ"/>
<keyword evidence="3 8" id="KW-0862">Zinc</keyword>
<dbReference type="InterPro" id="IPR050453">
    <property type="entry name" value="LIM_Homeobox_TF"/>
</dbReference>
<feature type="signal peptide" evidence="9">
    <location>
        <begin position="1"/>
        <end position="21"/>
    </location>
</feature>
<keyword evidence="4 8" id="KW-0440">LIM domain</keyword>
<evidence type="ECO:0000256" key="8">
    <source>
        <dbReference type="PROSITE-ProRule" id="PRU00125"/>
    </source>
</evidence>
<keyword evidence="6" id="KW-0371">Homeobox</keyword>
<organism evidence="11 12">
    <name type="scientific">Astatotilapia calliptera</name>
    <name type="common">Eastern happy</name>
    <name type="synonym">Chromis callipterus</name>
    <dbReference type="NCBI Taxonomy" id="8154"/>
    <lineage>
        <taxon>Eukaryota</taxon>
        <taxon>Metazoa</taxon>
        <taxon>Chordata</taxon>
        <taxon>Craniata</taxon>
        <taxon>Vertebrata</taxon>
        <taxon>Euteleostomi</taxon>
        <taxon>Actinopterygii</taxon>
        <taxon>Neopterygii</taxon>
        <taxon>Teleostei</taxon>
        <taxon>Neoteleostei</taxon>
        <taxon>Acanthomorphata</taxon>
        <taxon>Ovalentaria</taxon>
        <taxon>Cichlomorphae</taxon>
        <taxon>Cichliformes</taxon>
        <taxon>Cichlidae</taxon>
        <taxon>African cichlids</taxon>
        <taxon>Pseudocrenilabrinae</taxon>
        <taxon>Haplochromini</taxon>
        <taxon>Astatotilapia</taxon>
    </lineage>
</organism>
<dbReference type="GeneTree" id="ENSGT00940000177573"/>
<dbReference type="AlphaFoldDB" id="A0A3P8PHA0"/>
<evidence type="ECO:0000256" key="4">
    <source>
        <dbReference type="ARBA" id="ARBA00023038"/>
    </source>
</evidence>
<reference evidence="11" key="2">
    <citation type="submission" date="2025-08" db="UniProtKB">
        <authorList>
            <consortium name="Ensembl"/>
        </authorList>
    </citation>
    <scope>IDENTIFICATION</scope>
</reference>
<evidence type="ECO:0000259" key="10">
    <source>
        <dbReference type="PROSITE" id="PS50023"/>
    </source>
</evidence>
<dbReference type="GO" id="GO:0046872">
    <property type="term" value="F:metal ion binding"/>
    <property type="evidence" value="ECO:0007669"/>
    <property type="project" value="UniProtKB-KW"/>
</dbReference>
<evidence type="ECO:0000256" key="1">
    <source>
        <dbReference type="ARBA" id="ARBA00004123"/>
    </source>
</evidence>
<dbReference type="PANTHER" id="PTHR24208">
    <property type="entry name" value="LIM/HOMEOBOX PROTEIN LHX"/>
    <property type="match status" value="1"/>
</dbReference>
<dbReference type="PROSITE" id="PS50023">
    <property type="entry name" value="LIM_DOMAIN_2"/>
    <property type="match status" value="1"/>
</dbReference>
<dbReference type="STRING" id="8154.ENSACLP00000016426"/>
<comment type="subcellular location">
    <subcellularLocation>
        <location evidence="1">Nucleus</location>
    </subcellularLocation>
</comment>
<evidence type="ECO:0000256" key="3">
    <source>
        <dbReference type="ARBA" id="ARBA00022833"/>
    </source>
</evidence>
<keyword evidence="12" id="KW-1185">Reference proteome</keyword>
<name>A0A3P8PHA0_ASTCA</name>
<dbReference type="Proteomes" id="UP000265100">
    <property type="component" value="Chromosome 22"/>
</dbReference>
<dbReference type="Ensembl" id="ENSACLT00000016813.2">
    <property type="protein sequence ID" value="ENSACLP00000016426.2"/>
    <property type="gene ID" value="ENSACLG00000011215.2"/>
</dbReference>
<evidence type="ECO:0000256" key="9">
    <source>
        <dbReference type="SAM" id="SignalP"/>
    </source>
</evidence>
<feature type="domain" description="LIM zinc-binding" evidence="10">
    <location>
        <begin position="2"/>
        <end position="63"/>
    </location>
</feature>
<evidence type="ECO:0000256" key="6">
    <source>
        <dbReference type="ARBA" id="ARBA00023155"/>
    </source>
</evidence>
<dbReference type="GO" id="GO:0005634">
    <property type="term" value="C:nucleus"/>
    <property type="evidence" value="ECO:0007669"/>
    <property type="project" value="UniProtKB-SubCell"/>
</dbReference>
<dbReference type="GO" id="GO:0000977">
    <property type="term" value="F:RNA polymerase II transcription regulatory region sequence-specific DNA binding"/>
    <property type="evidence" value="ECO:0007669"/>
    <property type="project" value="TreeGrafter"/>
</dbReference>
<evidence type="ECO:0000256" key="2">
    <source>
        <dbReference type="ARBA" id="ARBA00022723"/>
    </source>
</evidence>
<dbReference type="GO" id="GO:0000981">
    <property type="term" value="F:DNA-binding transcription factor activity, RNA polymerase II-specific"/>
    <property type="evidence" value="ECO:0007669"/>
    <property type="project" value="TreeGrafter"/>
</dbReference>
<keyword evidence="5" id="KW-0238">DNA-binding</keyword>
<feature type="chain" id="PRO_5044302579" description="LIM zinc-binding domain-containing protein" evidence="9">
    <location>
        <begin position="22"/>
        <end position="101"/>
    </location>
</feature>
<keyword evidence="2 8" id="KW-0479">Metal-binding</keyword>
<proteinExistence type="predicted"/>
<evidence type="ECO:0000256" key="5">
    <source>
        <dbReference type="ARBA" id="ARBA00023125"/>
    </source>
</evidence>
<dbReference type="GO" id="GO:0030182">
    <property type="term" value="P:neuron differentiation"/>
    <property type="evidence" value="ECO:0007669"/>
    <property type="project" value="TreeGrafter"/>
</dbReference>